<organism evidence="7 8">
    <name type="scientific">Neorhizobium lilium</name>
    <dbReference type="NCBI Taxonomy" id="2503024"/>
    <lineage>
        <taxon>Bacteria</taxon>
        <taxon>Pseudomonadati</taxon>
        <taxon>Pseudomonadota</taxon>
        <taxon>Alphaproteobacteria</taxon>
        <taxon>Hyphomicrobiales</taxon>
        <taxon>Rhizobiaceae</taxon>
        <taxon>Rhizobium/Agrobacterium group</taxon>
        <taxon>Neorhizobium</taxon>
    </lineage>
</organism>
<dbReference type="Pfam" id="PF01850">
    <property type="entry name" value="PIN"/>
    <property type="match status" value="1"/>
</dbReference>
<dbReference type="GO" id="GO:0090729">
    <property type="term" value="F:toxin activity"/>
    <property type="evidence" value="ECO:0007669"/>
    <property type="project" value="UniProtKB-KW"/>
</dbReference>
<dbReference type="HAMAP" id="MF_00265">
    <property type="entry name" value="VapC_Nob1"/>
    <property type="match status" value="1"/>
</dbReference>
<dbReference type="CDD" id="cd09871">
    <property type="entry name" value="PIN_MtVapC28-VapC30-like"/>
    <property type="match status" value="1"/>
</dbReference>
<comment type="caution">
    <text evidence="7">The sequence shown here is derived from an EMBL/GenBank/DDBJ whole genome shotgun (WGS) entry which is preliminary data.</text>
</comment>
<dbReference type="AlphaFoldDB" id="A0A444LDF0"/>
<proteinExistence type="inferred from homology"/>
<keyword evidence="3 5" id="KW-0479">Metal-binding</keyword>
<gene>
    <name evidence="5" type="primary">vapC</name>
    <name evidence="7" type="ORF">EPK99_19470</name>
</gene>
<accession>A0A444LDF0</accession>
<dbReference type="InterPro" id="IPR002716">
    <property type="entry name" value="PIN_dom"/>
</dbReference>
<dbReference type="EMBL" id="SBIP01000004">
    <property type="protein sequence ID" value="RWX75861.1"/>
    <property type="molecule type" value="Genomic_DNA"/>
</dbReference>
<dbReference type="InterPro" id="IPR022907">
    <property type="entry name" value="VapC_family"/>
</dbReference>
<evidence type="ECO:0000313" key="8">
    <source>
        <dbReference type="Proteomes" id="UP000287687"/>
    </source>
</evidence>
<evidence type="ECO:0000256" key="1">
    <source>
        <dbReference type="ARBA" id="ARBA00022649"/>
    </source>
</evidence>
<keyword evidence="8" id="KW-1185">Reference proteome</keyword>
<evidence type="ECO:0000256" key="4">
    <source>
        <dbReference type="ARBA" id="ARBA00022801"/>
    </source>
</evidence>
<keyword evidence="2 5" id="KW-0540">Nuclease</keyword>
<evidence type="ECO:0000259" key="6">
    <source>
        <dbReference type="Pfam" id="PF01850"/>
    </source>
</evidence>
<evidence type="ECO:0000256" key="3">
    <source>
        <dbReference type="ARBA" id="ARBA00022723"/>
    </source>
</evidence>
<keyword evidence="4 5" id="KW-0378">Hydrolase</keyword>
<dbReference type="GO" id="GO:0000287">
    <property type="term" value="F:magnesium ion binding"/>
    <property type="evidence" value="ECO:0007669"/>
    <property type="project" value="UniProtKB-UniRule"/>
</dbReference>
<dbReference type="GO" id="GO:0016787">
    <property type="term" value="F:hydrolase activity"/>
    <property type="evidence" value="ECO:0007669"/>
    <property type="project" value="UniProtKB-KW"/>
</dbReference>
<dbReference type="Gene3D" id="3.40.50.1010">
    <property type="entry name" value="5'-nuclease"/>
    <property type="match status" value="1"/>
</dbReference>
<evidence type="ECO:0000256" key="5">
    <source>
        <dbReference type="HAMAP-Rule" id="MF_00265"/>
    </source>
</evidence>
<reference evidence="7 8" key="1">
    <citation type="submission" date="2019-01" db="EMBL/GenBank/DDBJ databases">
        <title>The draft genome of Rhizobium sp. 24NR.</title>
        <authorList>
            <person name="Liu L."/>
            <person name="Liang L."/>
            <person name="Shi S."/>
            <person name="Xu L."/>
            <person name="Wang X."/>
            <person name="Li L."/>
            <person name="Zhang X."/>
        </authorList>
    </citation>
    <scope>NUCLEOTIDE SEQUENCE [LARGE SCALE GENOMIC DNA]</scope>
    <source>
        <strain evidence="7 8">24NR</strain>
    </source>
</reference>
<evidence type="ECO:0000256" key="2">
    <source>
        <dbReference type="ARBA" id="ARBA00022722"/>
    </source>
</evidence>
<feature type="domain" description="PIN" evidence="6">
    <location>
        <begin position="1"/>
        <end position="128"/>
    </location>
</feature>
<dbReference type="OrthoDB" id="32625at2"/>
<keyword evidence="1 5" id="KW-1277">Toxin-antitoxin system</keyword>
<feature type="binding site" evidence="5">
    <location>
        <position position="4"/>
    </location>
    <ligand>
        <name>Mg(2+)</name>
        <dbReference type="ChEBI" id="CHEBI:18420"/>
    </ligand>
</feature>
<dbReference type="GO" id="GO:0004540">
    <property type="term" value="F:RNA nuclease activity"/>
    <property type="evidence" value="ECO:0007669"/>
    <property type="project" value="InterPro"/>
</dbReference>
<comment type="function">
    <text evidence="5">Toxic component of a toxin-antitoxin (TA) system. An RNase.</text>
</comment>
<dbReference type="Proteomes" id="UP000287687">
    <property type="component" value="Unassembled WGS sequence"/>
</dbReference>
<evidence type="ECO:0000313" key="7">
    <source>
        <dbReference type="EMBL" id="RWX75861.1"/>
    </source>
</evidence>
<name>A0A444LDF0_9HYPH</name>
<sequence>MFLDTSAIVEYFIVGPDYDRISRALSSGGIQFYTSPTVMFEAACVLASRRQIEVSEAVSLLEDFLSELRAEVLPATRETGLAAIDAFARYGKGRHPAKLNFGDCFSYAGARAAGSPLLYVGNDFAHTDLA</sequence>
<dbReference type="SUPFAM" id="SSF88723">
    <property type="entry name" value="PIN domain-like"/>
    <property type="match status" value="1"/>
</dbReference>
<keyword evidence="5" id="KW-0800">Toxin</keyword>
<comment type="cofactor">
    <cofactor evidence="5">
        <name>Mg(2+)</name>
        <dbReference type="ChEBI" id="CHEBI:18420"/>
    </cofactor>
</comment>
<protein>
    <recommendedName>
        <fullName evidence="5">Ribonuclease VapC</fullName>
        <shortName evidence="5">RNase VapC</shortName>
        <ecNumber evidence="5">3.1.-.-</ecNumber>
    </recommendedName>
    <alternativeName>
        <fullName evidence="5">Toxin VapC</fullName>
    </alternativeName>
</protein>
<comment type="similarity">
    <text evidence="5">Belongs to the PINc/VapC protein family.</text>
</comment>
<keyword evidence="5" id="KW-0460">Magnesium</keyword>
<dbReference type="EC" id="3.1.-.-" evidence="5"/>
<dbReference type="RefSeq" id="WP_128444740.1">
    <property type="nucleotide sequence ID" value="NZ_SBIP01000004.1"/>
</dbReference>
<dbReference type="InterPro" id="IPR029060">
    <property type="entry name" value="PIN-like_dom_sf"/>
</dbReference>
<feature type="binding site" evidence="5">
    <location>
        <position position="103"/>
    </location>
    <ligand>
        <name>Mg(2+)</name>
        <dbReference type="ChEBI" id="CHEBI:18420"/>
    </ligand>
</feature>